<evidence type="ECO:0000313" key="1">
    <source>
        <dbReference type="EMBL" id="ALL68198.1"/>
    </source>
</evidence>
<gene>
    <name evidence="1" type="ORF">K788_0000694</name>
</gene>
<evidence type="ECO:0000313" key="2">
    <source>
        <dbReference type="Proteomes" id="UP000019146"/>
    </source>
</evidence>
<name>A0A0P0RHQ4_9BURK</name>
<reference evidence="1 2" key="1">
    <citation type="journal article" date="2014" name="Genome Announc.">
        <title>Draft Genome Sequence of the Haloacid-Degrading Burkholderia caribensis Strain MBA4.</title>
        <authorList>
            <person name="Pan Y."/>
            <person name="Kong K.F."/>
            <person name="Tsang J.S."/>
        </authorList>
    </citation>
    <scope>NUCLEOTIDE SEQUENCE [LARGE SCALE GENOMIC DNA]</scope>
    <source>
        <strain evidence="1 2">MBA4</strain>
    </source>
</reference>
<dbReference type="AlphaFoldDB" id="A0A0P0RHQ4"/>
<sequence>MRASRDEAGFTSGNACAALLKQDLTMDDTSRGIAPGLAQRTGR</sequence>
<dbReference type="KEGG" id="bcai:K788_0000694"/>
<accession>A0A0P0RHQ4</accession>
<organism evidence="1 2">
    <name type="scientific">Paraburkholderia caribensis MBA4</name>
    <dbReference type="NCBI Taxonomy" id="1323664"/>
    <lineage>
        <taxon>Bacteria</taxon>
        <taxon>Pseudomonadati</taxon>
        <taxon>Pseudomonadota</taxon>
        <taxon>Betaproteobacteria</taxon>
        <taxon>Burkholderiales</taxon>
        <taxon>Burkholderiaceae</taxon>
        <taxon>Paraburkholderia</taxon>
    </lineage>
</organism>
<protein>
    <submittedName>
        <fullName evidence="1">Uncharacterized protein</fullName>
    </submittedName>
</protein>
<dbReference type="Proteomes" id="UP000019146">
    <property type="component" value="Chromosome 2"/>
</dbReference>
<proteinExistence type="predicted"/>
<dbReference type="EMBL" id="CP012747">
    <property type="protein sequence ID" value="ALL68198.1"/>
    <property type="molecule type" value="Genomic_DNA"/>
</dbReference>